<proteinExistence type="predicted"/>
<evidence type="ECO:0000256" key="2">
    <source>
        <dbReference type="SAM" id="Phobius"/>
    </source>
</evidence>
<dbReference type="Proteomes" id="UP000013964">
    <property type="component" value="Chromosome"/>
</dbReference>
<evidence type="ECO:0000313" key="3">
    <source>
        <dbReference type="EMBL" id="AGM24982.1"/>
    </source>
</evidence>
<dbReference type="KEGG" id="scr:SCHRY_v1c04000"/>
<feature type="transmembrane region" description="Helical" evidence="2">
    <location>
        <begin position="489"/>
        <end position="510"/>
    </location>
</feature>
<dbReference type="HOGENOM" id="CLU_524696_0_0_14"/>
<keyword evidence="2" id="KW-0472">Membrane</keyword>
<name>R4U0Z5_9MOLU</name>
<dbReference type="PATRIC" id="fig|1276227.3.peg.399"/>
<reference evidence="3 4" key="1">
    <citation type="journal article" date="2013" name="Genome Biol. Evol.">
        <title>Complete genomes of two dipteran-associated spiroplasmas provided insights into the origin, dynamics, and impacts of viral invasion in spiroplasma.</title>
        <authorList>
            <person name="Ku C."/>
            <person name="Lo W.S."/>
            <person name="Chen L.L."/>
            <person name="Kuo C.H."/>
        </authorList>
    </citation>
    <scope>NUCLEOTIDE SEQUENCE [LARGE SCALE GENOMIC DNA]</scope>
    <source>
        <strain evidence="3 4">DF-1</strain>
    </source>
</reference>
<feature type="transmembrane region" description="Helical" evidence="2">
    <location>
        <begin position="370"/>
        <end position="395"/>
    </location>
</feature>
<accession>R4U0Z5</accession>
<evidence type="ECO:0008006" key="5">
    <source>
        <dbReference type="Google" id="ProtNLM"/>
    </source>
</evidence>
<dbReference type="EMBL" id="CP005077">
    <property type="protein sequence ID" value="AGM24982.1"/>
    <property type="molecule type" value="Genomic_DNA"/>
</dbReference>
<dbReference type="OrthoDB" id="9817894at2"/>
<dbReference type="AlphaFoldDB" id="R4U0Z5"/>
<feature type="compositionally biased region" description="Low complexity" evidence="1">
    <location>
        <begin position="322"/>
        <end position="331"/>
    </location>
</feature>
<organism evidence="3 4">
    <name type="scientific">Spiroplasma chrysopicola DF-1</name>
    <dbReference type="NCBI Taxonomy" id="1276227"/>
    <lineage>
        <taxon>Bacteria</taxon>
        <taxon>Bacillati</taxon>
        <taxon>Mycoplasmatota</taxon>
        <taxon>Mollicutes</taxon>
        <taxon>Entomoplasmatales</taxon>
        <taxon>Spiroplasmataceae</taxon>
        <taxon>Spiroplasma</taxon>
    </lineage>
</organism>
<evidence type="ECO:0000313" key="4">
    <source>
        <dbReference type="Proteomes" id="UP000013964"/>
    </source>
</evidence>
<feature type="transmembrane region" description="Helical" evidence="2">
    <location>
        <begin position="428"/>
        <end position="447"/>
    </location>
</feature>
<feature type="transmembrane region" description="Helical" evidence="2">
    <location>
        <begin position="454"/>
        <end position="477"/>
    </location>
</feature>
<keyword evidence="2" id="KW-1133">Transmembrane helix</keyword>
<protein>
    <recommendedName>
        <fullName evidence="5">Transmembrane protein</fullName>
    </recommendedName>
</protein>
<gene>
    <name evidence="3" type="ORF">SCHRY_v1c04000</name>
</gene>
<dbReference type="RefSeq" id="WP_016338807.1">
    <property type="nucleotide sequence ID" value="NC_021280.1"/>
</dbReference>
<sequence>MKSNEIKILDVKPFKKQVNITKAEEVVLIPEQINVHNMNHHFFVQTKTPLKSKAVPIKANKETPARFEKFNNKEIKDNNQKSVINNNLSVAKTIGDAKKNDKNNIYNQARLIAKKIVAGEKSSLNSSNNNLKKVNQDLLRPISNPEAKNAGHIKKTKIQPVIAEKDYLAPVPNLVDQFTKVEEKIVSSPNIFKKSTGSSIITPKTHHNLAKLFPYFRNNDSLKSQNTNDIMEKYQYNNDKFEIDINKRPNLKVVTPEQSFAKAIGELPNQENLANNKYRELTSDGESDVNQINNFYASLFSLSEDEIGVKKQQKQNKKDNKVNINDKNNQQLHNTNPSFGYNYMVKVRNNGTQKIKRVSKHKIIKWKNPLFFIGRIFTLVGFCGILSLILLANIIPTRGFNFFPVMEDLLGPIKLGFNPNSYFNSAKVFNLIVIALSLLFVILPILFVQDHRIWLGYVLIINGVFVVYLLFILIYQYVLLISAIKIEFLFSEIALVGCLIISQICFSFGIKTYFSKKSM</sequence>
<dbReference type="STRING" id="1276227.SCHRY_v1c04000"/>
<evidence type="ECO:0000256" key="1">
    <source>
        <dbReference type="SAM" id="MobiDB-lite"/>
    </source>
</evidence>
<feature type="region of interest" description="Disordered" evidence="1">
    <location>
        <begin position="312"/>
        <end position="336"/>
    </location>
</feature>
<keyword evidence="2" id="KW-0812">Transmembrane</keyword>
<keyword evidence="4" id="KW-1185">Reference proteome</keyword>